<dbReference type="EMBL" id="PGCL01000002">
    <property type="protein sequence ID" value="TAJ44847.1"/>
    <property type="molecule type" value="Genomic_DNA"/>
</dbReference>
<protein>
    <submittedName>
        <fullName evidence="1">Hydrocarbon binding protein (Contains V4R domain)</fullName>
    </submittedName>
</protein>
<proteinExistence type="predicted"/>
<evidence type="ECO:0000313" key="1">
    <source>
        <dbReference type="EMBL" id="TAJ44847.1"/>
    </source>
</evidence>
<dbReference type="SUPFAM" id="SSF111126">
    <property type="entry name" value="Ligand-binding domain in the NO signalling and Golgi transport"/>
    <property type="match status" value="1"/>
</dbReference>
<sequence length="188" mass="21407">MMGELTVEEMNKQFKTGTVFRAEDVPMSCSPSPKDLEQTLHGVMKMNGLIIKSLEEIAGRGANAVTYRAGKKFGHEVAKYFRKIDDIEEALRELSYILHGQYTFELWKPEDKENYVVTENNETFIYLVFHDCIVRQTLRRNGMDQGGPLCQTLYGYVVGAIEEITGRRAKLEIVHTGPNACLKKLILK</sequence>
<dbReference type="Proteomes" id="UP000292580">
    <property type="component" value="Unassembled WGS sequence"/>
</dbReference>
<organism evidence="1 2">
    <name type="scientific">Methanofollis fontis</name>
    <dbReference type="NCBI Taxonomy" id="2052832"/>
    <lineage>
        <taxon>Archaea</taxon>
        <taxon>Methanobacteriati</taxon>
        <taxon>Methanobacteriota</taxon>
        <taxon>Stenosarchaea group</taxon>
        <taxon>Methanomicrobia</taxon>
        <taxon>Methanomicrobiales</taxon>
        <taxon>Methanomicrobiaceae</taxon>
        <taxon>Methanofollis</taxon>
    </lineage>
</organism>
<keyword evidence="2" id="KW-1185">Reference proteome</keyword>
<comment type="caution">
    <text evidence="1">The sequence shown here is derived from an EMBL/GenBank/DDBJ whole genome shotgun (WGS) entry which is preliminary data.</text>
</comment>
<name>A0A483CV43_9EURY</name>
<evidence type="ECO:0000313" key="2">
    <source>
        <dbReference type="Proteomes" id="UP000292580"/>
    </source>
</evidence>
<dbReference type="AlphaFoldDB" id="A0A483CV43"/>
<accession>A0A483CV43</accession>
<reference evidence="1 2" key="1">
    <citation type="submission" date="2017-11" db="EMBL/GenBank/DDBJ databases">
        <title>Isolation and Characterization of Methanofollis Species from Methane Seep Offshore SW Taiwan.</title>
        <authorList>
            <person name="Teng N.-H."/>
            <person name="Lai M.-C."/>
            <person name="Chen S.-C."/>
        </authorList>
    </citation>
    <scope>NUCLEOTIDE SEQUENCE [LARGE SCALE GENOMIC DNA]</scope>
    <source>
        <strain evidence="1 2">FWC-SCC2</strain>
    </source>
</reference>
<dbReference type="InterPro" id="IPR024096">
    <property type="entry name" value="NO_sig/Golgi_transp_ligand-bd"/>
</dbReference>
<dbReference type="Gene3D" id="3.30.1380.20">
    <property type="entry name" value="Trafficking protein particle complex subunit 3"/>
    <property type="match status" value="1"/>
</dbReference>
<gene>
    <name evidence="1" type="ORF">CUJ86_06045</name>
</gene>